<dbReference type="InterPro" id="IPR036100">
    <property type="entry name" value="QueA_sf"/>
</dbReference>
<keyword evidence="3 5" id="KW-0949">S-adenosyl-L-methionine</keyword>
<dbReference type="UniPathway" id="UPA00392"/>
<dbReference type="GO" id="GO:0005737">
    <property type="term" value="C:cytoplasm"/>
    <property type="evidence" value="ECO:0007669"/>
    <property type="project" value="UniProtKB-SubCell"/>
</dbReference>
<protein>
    <recommendedName>
        <fullName evidence="5">S-adenosylmethionine:tRNA ribosyltransferase-isomerase</fullName>
        <ecNumber evidence="5">2.4.99.17</ecNumber>
    </recommendedName>
    <alternativeName>
        <fullName evidence="5">Queuosine biosynthesis protein QueA</fullName>
    </alternativeName>
</protein>
<dbReference type="SUPFAM" id="SSF111337">
    <property type="entry name" value="QueA-like"/>
    <property type="match status" value="1"/>
</dbReference>
<dbReference type="GO" id="GO:0051075">
    <property type="term" value="F:S-adenosylmethionine:tRNA ribosyltransferase-isomerase activity"/>
    <property type="evidence" value="ECO:0007669"/>
    <property type="project" value="UniProtKB-EC"/>
</dbReference>
<comment type="pathway">
    <text evidence="5">tRNA modification; tRNA-queuosine biosynthesis.</text>
</comment>
<dbReference type="FunFam" id="2.40.10.240:FF:000002">
    <property type="entry name" value="S-adenosylmethionine:tRNA ribosyltransferase-isomerase"/>
    <property type="match status" value="1"/>
</dbReference>
<dbReference type="Gene3D" id="2.40.10.240">
    <property type="entry name" value="QueA-like"/>
    <property type="match status" value="1"/>
</dbReference>
<evidence type="ECO:0000256" key="1">
    <source>
        <dbReference type="ARBA" id="ARBA00022490"/>
    </source>
</evidence>
<organism evidence="6 7">
    <name type="scientific">candidate division WOR-1 bacterium RIFCSPLOWO2_02_FULL_46_20</name>
    <dbReference type="NCBI Taxonomy" id="1802567"/>
    <lineage>
        <taxon>Bacteria</taxon>
        <taxon>Bacillati</taxon>
        <taxon>Saganbacteria</taxon>
    </lineage>
</organism>
<evidence type="ECO:0000256" key="4">
    <source>
        <dbReference type="ARBA" id="ARBA00022785"/>
    </source>
</evidence>
<evidence type="ECO:0000313" key="6">
    <source>
        <dbReference type="EMBL" id="OGC03084.1"/>
    </source>
</evidence>
<evidence type="ECO:0000313" key="7">
    <source>
        <dbReference type="Proteomes" id="UP000176938"/>
    </source>
</evidence>
<dbReference type="EMBL" id="METP01000062">
    <property type="protein sequence ID" value="OGC03084.1"/>
    <property type="molecule type" value="Genomic_DNA"/>
</dbReference>
<comment type="catalytic activity">
    <reaction evidence="5">
        <text>7-aminomethyl-7-carbaguanosine(34) in tRNA + S-adenosyl-L-methionine = epoxyqueuosine(34) in tRNA + adenine + L-methionine + 2 H(+)</text>
        <dbReference type="Rhea" id="RHEA:32155"/>
        <dbReference type="Rhea" id="RHEA-COMP:10342"/>
        <dbReference type="Rhea" id="RHEA-COMP:18582"/>
        <dbReference type="ChEBI" id="CHEBI:15378"/>
        <dbReference type="ChEBI" id="CHEBI:16708"/>
        <dbReference type="ChEBI" id="CHEBI:57844"/>
        <dbReference type="ChEBI" id="CHEBI:59789"/>
        <dbReference type="ChEBI" id="CHEBI:82833"/>
        <dbReference type="ChEBI" id="CHEBI:194443"/>
        <dbReference type="EC" id="2.4.99.17"/>
    </reaction>
</comment>
<dbReference type="AlphaFoldDB" id="A0A1F4R4K4"/>
<dbReference type="Proteomes" id="UP000176938">
    <property type="component" value="Unassembled WGS sequence"/>
</dbReference>
<evidence type="ECO:0000256" key="2">
    <source>
        <dbReference type="ARBA" id="ARBA00022679"/>
    </source>
</evidence>
<evidence type="ECO:0000256" key="5">
    <source>
        <dbReference type="HAMAP-Rule" id="MF_00113"/>
    </source>
</evidence>
<keyword evidence="1 5" id="KW-0963">Cytoplasm</keyword>
<comment type="subunit">
    <text evidence="5">Monomer.</text>
</comment>
<keyword evidence="4 5" id="KW-0671">Queuosine biosynthesis</keyword>
<sequence length="353" mass="39866">MKTSDFNYELPEGLIAQEPAKERDQSRLMVIGRADQNFKHNHFYDIVDYLGPGDLLVLNDTKVIPANLVGEKVNGGAKVEVLLVRKQGKDENRQIWKCLVRPGKRLNVGSEISFRKGMLKGKVLEKLESGEQIVEFESAADFWYIIHKLGKLPLPPYISPKDNLLSRYQTIYASKEGASAAPTAGLHFTSELLEKLIVKGIKIAYLTLHTGLATFLPVRTERLEDHEMHLEYYDIPQETIEALQAARRVIAVGTTTVRALESASVKDWKINKRISGETGLFITPGYRFKVVDAIITNFHWPRSTLIMLVSAFAQEGLGAKSIFAGRDFIMRAYQEAIKQNYRFYSFGDAMLIL</sequence>
<dbReference type="Pfam" id="PF02547">
    <property type="entry name" value="Queuosine_synth"/>
    <property type="match status" value="1"/>
</dbReference>
<dbReference type="HAMAP" id="MF_00113">
    <property type="entry name" value="QueA"/>
    <property type="match status" value="1"/>
</dbReference>
<dbReference type="EC" id="2.4.99.17" evidence="5"/>
<dbReference type="GO" id="GO:0008616">
    <property type="term" value="P:tRNA queuosine(34) biosynthetic process"/>
    <property type="evidence" value="ECO:0007669"/>
    <property type="project" value="UniProtKB-UniRule"/>
</dbReference>
<dbReference type="InterPro" id="IPR042118">
    <property type="entry name" value="QueA_dom1"/>
</dbReference>
<dbReference type="InterPro" id="IPR042119">
    <property type="entry name" value="QueA_dom2"/>
</dbReference>
<dbReference type="Gene3D" id="3.40.1780.10">
    <property type="entry name" value="QueA-like"/>
    <property type="match status" value="1"/>
</dbReference>
<comment type="similarity">
    <text evidence="5">Belongs to the QueA family.</text>
</comment>
<comment type="subcellular location">
    <subcellularLocation>
        <location evidence="5">Cytoplasm</location>
    </subcellularLocation>
</comment>
<comment type="function">
    <text evidence="5">Transfers and isomerizes the ribose moiety from AdoMet to the 7-aminomethyl group of 7-deazaguanine (preQ1-tRNA) to give epoxyqueuosine (oQ-tRNA).</text>
</comment>
<gene>
    <name evidence="5" type="primary">queA</name>
    <name evidence="6" type="ORF">A3H38_05060</name>
</gene>
<dbReference type="NCBIfam" id="NF001140">
    <property type="entry name" value="PRK00147.1"/>
    <property type="match status" value="1"/>
</dbReference>
<proteinExistence type="inferred from homology"/>
<dbReference type="PANTHER" id="PTHR30307:SF0">
    <property type="entry name" value="S-ADENOSYLMETHIONINE:TRNA RIBOSYLTRANSFERASE-ISOMERASE"/>
    <property type="match status" value="1"/>
</dbReference>
<reference evidence="6 7" key="1">
    <citation type="journal article" date="2016" name="Nat. Commun.">
        <title>Thousands of microbial genomes shed light on interconnected biogeochemical processes in an aquifer system.</title>
        <authorList>
            <person name="Anantharaman K."/>
            <person name="Brown C.T."/>
            <person name="Hug L.A."/>
            <person name="Sharon I."/>
            <person name="Castelle C.J."/>
            <person name="Probst A.J."/>
            <person name="Thomas B.C."/>
            <person name="Singh A."/>
            <person name="Wilkins M.J."/>
            <person name="Karaoz U."/>
            <person name="Brodie E.L."/>
            <person name="Williams K.H."/>
            <person name="Hubbard S.S."/>
            <person name="Banfield J.F."/>
        </authorList>
    </citation>
    <scope>NUCLEOTIDE SEQUENCE [LARGE SCALE GENOMIC DNA]</scope>
</reference>
<comment type="caution">
    <text evidence="6">The sequence shown here is derived from an EMBL/GenBank/DDBJ whole genome shotgun (WGS) entry which is preliminary data.</text>
</comment>
<dbReference type="NCBIfam" id="TIGR00113">
    <property type="entry name" value="queA"/>
    <property type="match status" value="1"/>
</dbReference>
<keyword evidence="2 5" id="KW-0808">Transferase</keyword>
<evidence type="ECO:0000256" key="3">
    <source>
        <dbReference type="ARBA" id="ARBA00022691"/>
    </source>
</evidence>
<keyword evidence="6" id="KW-0413">Isomerase</keyword>
<dbReference type="InterPro" id="IPR003699">
    <property type="entry name" value="QueA"/>
</dbReference>
<accession>A0A1F4R4K4</accession>
<dbReference type="PANTHER" id="PTHR30307">
    <property type="entry name" value="S-ADENOSYLMETHIONINE:TRNA RIBOSYLTRANSFERASE-ISOMERASE"/>
    <property type="match status" value="1"/>
</dbReference>
<name>A0A1F4R4K4_UNCSA</name>